<dbReference type="EMBL" id="JAIGNU010000001">
    <property type="protein sequence ID" value="MBX7501151.1"/>
    <property type="molecule type" value="Genomic_DNA"/>
</dbReference>
<comment type="subcellular location">
    <subcellularLocation>
        <location evidence="1">Cell outer membrane</location>
    </subcellularLocation>
</comment>
<dbReference type="SUPFAM" id="SSF103088">
    <property type="entry name" value="OmpA-like"/>
    <property type="match status" value="1"/>
</dbReference>
<organism evidence="8 9">
    <name type="scientific">Qipengyuania mesophila</name>
    <dbReference type="NCBI Taxonomy" id="2867246"/>
    <lineage>
        <taxon>Bacteria</taxon>
        <taxon>Pseudomonadati</taxon>
        <taxon>Pseudomonadota</taxon>
        <taxon>Alphaproteobacteria</taxon>
        <taxon>Sphingomonadales</taxon>
        <taxon>Erythrobacteraceae</taxon>
        <taxon>Qipengyuania</taxon>
    </lineage>
</organism>
<feature type="compositionally biased region" description="Basic and acidic residues" evidence="5">
    <location>
        <begin position="164"/>
        <end position="183"/>
    </location>
</feature>
<evidence type="ECO:0000256" key="4">
    <source>
        <dbReference type="PROSITE-ProRule" id="PRU00473"/>
    </source>
</evidence>
<dbReference type="Pfam" id="PF00691">
    <property type="entry name" value="OmpA"/>
    <property type="match status" value="1"/>
</dbReference>
<dbReference type="InterPro" id="IPR050330">
    <property type="entry name" value="Bact_OuterMem_StrucFunc"/>
</dbReference>
<proteinExistence type="predicted"/>
<protein>
    <submittedName>
        <fullName evidence="8">OmpA family protein</fullName>
    </submittedName>
</protein>
<dbReference type="InterPro" id="IPR036737">
    <property type="entry name" value="OmpA-like_sf"/>
</dbReference>
<feature type="signal peptide" evidence="6">
    <location>
        <begin position="1"/>
        <end position="19"/>
    </location>
</feature>
<keyword evidence="2 4" id="KW-0472">Membrane</keyword>
<dbReference type="PANTHER" id="PTHR30329">
    <property type="entry name" value="STATOR ELEMENT OF FLAGELLAR MOTOR COMPLEX"/>
    <property type="match status" value="1"/>
</dbReference>
<name>A0ABS7JU17_9SPHN</name>
<dbReference type="PRINTS" id="PR01021">
    <property type="entry name" value="OMPADOMAIN"/>
</dbReference>
<keyword evidence="6" id="KW-0732">Signal</keyword>
<evidence type="ECO:0000313" key="8">
    <source>
        <dbReference type="EMBL" id="MBX7501151.1"/>
    </source>
</evidence>
<keyword evidence="3" id="KW-0998">Cell outer membrane</keyword>
<dbReference type="PANTHER" id="PTHR30329:SF21">
    <property type="entry name" value="LIPOPROTEIN YIAD-RELATED"/>
    <property type="match status" value="1"/>
</dbReference>
<gene>
    <name evidence="8" type="ORF">K3181_06830</name>
</gene>
<evidence type="ECO:0000256" key="1">
    <source>
        <dbReference type="ARBA" id="ARBA00004442"/>
    </source>
</evidence>
<feature type="compositionally biased region" description="Acidic residues" evidence="5">
    <location>
        <begin position="193"/>
        <end position="204"/>
    </location>
</feature>
<evidence type="ECO:0000256" key="6">
    <source>
        <dbReference type="SAM" id="SignalP"/>
    </source>
</evidence>
<evidence type="ECO:0000256" key="2">
    <source>
        <dbReference type="ARBA" id="ARBA00023136"/>
    </source>
</evidence>
<dbReference type="CDD" id="cd07185">
    <property type="entry name" value="OmpA_C-like"/>
    <property type="match status" value="1"/>
</dbReference>
<dbReference type="PROSITE" id="PS51123">
    <property type="entry name" value="OMPA_2"/>
    <property type="match status" value="1"/>
</dbReference>
<evidence type="ECO:0000313" key="9">
    <source>
        <dbReference type="Proteomes" id="UP000782554"/>
    </source>
</evidence>
<feature type="chain" id="PRO_5047134147" evidence="6">
    <location>
        <begin position="20"/>
        <end position="204"/>
    </location>
</feature>
<dbReference type="Proteomes" id="UP000782554">
    <property type="component" value="Unassembled WGS sequence"/>
</dbReference>
<evidence type="ECO:0000256" key="3">
    <source>
        <dbReference type="ARBA" id="ARBA00023237"/>
    </source>
</evidence>
<comment type="caution">
    <text evidence="8">The sequence shown here is derived from an EMBL/GenBank/DDBJ whole genome shotgun (WGS) entry which is preliminary data.</text>
</comment>
<dbReference type="InterPro" id="IPR006664">
    <property type="entry name" value="OMP_bac"/>
</dbReference>
<keyword evidence="9" id="KW-1185">Reference proteome</keyword>
<dbReference type="InterPro" id="IPR006665">
    <property type="entry name" value="OmpA-like"/>
</dbReference>
<evidence type="ECO:0000259" key="7">
    <source>
        <dbReference type="PROSITE" id="PS51123"/>
    </source>
</evidence>
<feature type="domain" description="OmpA-like" evidence="7">
    <location>
        <begin position="52"/>
        <end position="174"/>
    </location>
</feature>
<accession>A0ABS7JU17</accession>
<feature type="region of interest" description="Disordered" evidence="5">
    <location>
        <begin position="139"/>
        <end position="204"/>
    </location>
</feature>
<dbReference type="Gene3D" id="3.30.1330.60">
    <property type="entry name" value="OmpA-like domain"/>
    <property type="match status" value="1"/>
</dbReference>
<sequence>MNYRLALVLAPAVASLALAACKDDRGPPPSEEGDAQKRSIFRPEFQVEPIEALDPQGSLETRVQFPEGSELTEEARADLATVLASPQIAEGGAIVLRGHSDSGGSDEVNMRVSQERAEAVRDWLVENGVAEDRITVIAFGEQNPDRPNALPDGSPDEAGRAANRRVEIEIRGKAATPQKKEPTLAESLAEAAAEGEAEPDEPAQ</sequence>
<dbReference type="PROSITE" id="PS51257">
    <property type="entry name" value="PROKAR_LIPOPROTEIN"/>
    <property type="match status" value="1"/>
</dbReference>
<reference evidence="8 9" key="1">
    <citation type="submission" date="2021-08" db="EMBL/GenBank/DDBJ databases">
        <title>Comparative Genomics Analysis of the Genus Qipengyuania Reveals Extensive Genetic Diversity and Metabolic Versatility, Including the Description of Fifteen Novel Species.</title>
        <authorList>
            <person name="Liu Y."/>
        </authorList>
    </citation>
    <scope>NUCLEOTIDE SEQUENCE [LARGE SCALE GENOMIC DNA]</scope>
    <source>
        <strain evidence="8 9">YG27</strain>
    </source>
</reference>
<evidence type="ECO:0000256" key="5">
    <source>
        <dbReference type="SAM" id="MobiDB-lite"/>
    </source>
</evidence>
<dbReference type="RefSeq" id="WP_221602108.1">
    <property type="nucleotide sequence ID" value="NZ_JAIGNU010000001.1"/>
</dbReference>